<dbReference type="EMBL" id="CP023345">
    <property type="protein sequence ID" value="ATW55207.1"/>
    <property type="molecule type" value="Genomic_DNA"/>
</dbReference>
<evidence type="ECO:0000313" key="12">
    <source>
        <dbReference type="EMBL" id="QXN82038.1"/>
    </source>
</evidence>
<protein>
    <submittedName>
        <fullName evidence="2">Uncharacterized protein</fullName>
    </submittedName>
</protein>
<dbReference type="EMBL" id="AALSXK010000029">
    <property type="protein sequence ID" value="EDD0503945.1"/>
    <property type="molecule type" value="Genomic_DNA"/>
</dbReference>
<dbReference type="EMBL" id="DAAGPR010000054">
    <property type="protein sequence ID" value="HAB4051666.1"/>
    <property type="molecule type" value="Genomic_DNA"/>
</dbReference>
<reference evidence="12" key="8">
    <citation type="submission" date="2021-07" db="EMBL/GenBank/DDBJ databases">
        <title>Whole-Genome Sequences of non-enterica strains of Salmonella enterica isolated from poultry houses.</title>
        <authorList>
            <person name="Lamas A."/>
            <person name="Regal P."/>
            <person name="Miranda J.M."/>
            <person name="Vazquez B."/>
            <person name="Cepeda A."/>
            <person name="Franco C.M."/>
        </authorList>
    </citation>
    <scope>NUCLEOTIDE SEQUENCE</scope>
    <source>
        <strain evidence="12">LHICA_D1</strain>
    </source>
</reference>
<organism evidence="2 14">
    <name type="scientific">Salmonella diarizonae</name>
    <dbReference type="NCBI Taxonomy" id="59204"/>
    <lineage>
        <taxon>Bacteria</taxon>
        <taxon>Pseudomonadati</taxon>
        <taxon>Pseudomonadota</taxon>
        <taxon>Gammaproteobacteria</taxon>
        <taxon>Enterobacterales</taxon>
        <taxon>Enterobacteriaceae</taxon>
        <taxon>Salmonella</taxon>
    </lineage>
</organism>
<proteinExistence type="predicted"/>
<evidence type="ECO:0000256" key="1">
    <source>
        <dbReference type="SAM" id="Coils"/>
    </source>
</evidence>
<evidence type="ECO:0000313" key="10">
    <source>
        <dbReference type="EMBL" id="MIE73186.1"/>
    </source>
</evidence>
<gene>
    <name evidence="11" type="ORF">ABB53_014220</name>
    <name evidence="4" type="ORF">AH359_22215</name>
    <name evidence="2" type="ORF">CNQ75_12135</name>
    <name evidence="3" type="ORF">CTQ69_25535</name>
    <name evidence="10" type="ORF">EL06_28490</name>
    <name evidence="8" type="ORF">G0D47_23120</name>
    <name evidence="9" type="ORF">G2974_21810</name>
    <name evidence="7" type="ORF">GB480_23555</name>
    <name evidence="5" type="ORF">GBX62_10555</name>
    <name evidence="6" type="ORF">GBY29_18015</name>
    <name evidence="12" type="ORF">JMJ85_14290</name>
    <name evidence="13" type="ORF">NCTC10060_02266</name>
</gene>
<feature type="coiled-coil region" evidence="1">
    <location>
        <begin position="7"/>
        <end position="38"/>
    </location>
</feature>
<evidence type="ECO:0000313" key="6">
    <source>
        <dbReference type="EMBL" id="HAB4051666.1"/>
    </source>
</evidence>
<reference evidence="5" key="6">
    <citation type="submission" date="2019-10" db="EMBL/GenBank/DDBJ databases">
        <authorList>
            <consortium name="NCBI Pathogen Detection Project"/>
        </authorList>
    </citation>
    <scope>NUCLEOTIDE SEQUENCE</scope>
    <source>
        <strain evidence="8">11-1391</strain>
        <strain evidence="5">Salmonella enterica</strain>
    </source>
</reference>
<evidence type="ECO:0000313" key="7">
    <source>
        <dbReference type="EMBL" id="HAB6341805.1"/>
    </source>
</evidence>
<evidence type="ECO:0000313" key="15">
    <source>
        <dbReference type="Proteomes" id="UP000254633"/>
    </source>
</evidence>
<evidence type="ECO:0000313" key="13">
    <source>
        <dbReference type="EMBL" id="SUG55140.1"/>
    </source>
</evidence>
<evidence type="ECO:0000313" key="2">
    <source>
        <dbReference type="EMBL" id="ATW55207.1"/>
    </source>
</evidence>
<dbReference type="EMBL" id="DAAMII010000046">
    <property type="protein sequence ID" value="HAC6767472.1"/>
    <property type="molecule type" value="Genomic_DNA"/>
</dbReference>
<dbReference type="EMBL" id="DAARAS010000113">
    <property type="protein sequence ID" value="HAE1650957.1"/>
    <property type="molecule type" value="Genomic_DNA"/>
</dbReference>
<dbReference type="EMBL" id="CP075144">
    <property type="protein sequence ID" value="QWJ67938.1"/>
    <property type="molecule type" value="Genomic_DNA"/>
</dbReference>
<dbReference type="EMBL" id="RSHK01000090">
    <property type="protein sequence ID" value="MIE73186.1"/>
    <property type="molecule type" value="Genomic_DNA"/>
</dbReference>
<dbReference type="Proteomes" id="UP000839735">
    <property type="component" value="Unassembled WGS sequence"/>
</dbReference>
<dbReference type="Proteomes" id="UP000254633">
    <property type="component" value="Unassembled WGS sequence"/>
</dbReference>
<accession>A0A2I5HI23</accession>
<dbReference type="AlphaFoldDB" id="A0A2I5HI23"/>
<evidence type="ECO:0000313" key="9">
    <source>
        <dbReference type="EMBL" id="HAE1650957.1"/>
    </source>
</evidence>
<dbReference type="EMBL" id="DAAHJH010000035">
    <property type="protein sequence ID" value="HAB6341805.1"/>
    <property type="molecule type" value="Genomic_DNA"/>
</dbReference>
<dbReference type="EMBL" id="DAAGOZ010000011">
    <property type="protein sequence ID" value="HAB3964459.1"/>
    <property type="molecule type" value="Genomic_DNA"/>
</dbReference>
<dbReference type="EMBL" id="CP078142">
    <property type="protein sequence ID" value="QXN82038.1"/>
    <property type="molecule type" value="Genomic_DNA"/>
</dbReference>
<reference evidence="11" key="7">
    <citation type="submission" date="2021-05" db="EMBL/GenBank/DDBJ databases">
        <title>Whole genome PacBio Sequel sequence of Salmonella enterica subsp. enterica.</title>
        <authorList>
            <person name="Hoffmann M."/>
            <person name="Balkey M."/>
            <person name="Luo Y."/>
        </authorList>
    </citation>
    <scope>NUCLEOTIDE SEQUENCE</scope>
    <source>
        <strain evidence="11">CFSAN030538</strain>
    </source>
</reference>
<reference evidence="2 14" key="1">
    <citation type="submission" date="2017-09" db="EMBL/GenBank/DDBJ databases">
        <title>Complete genome of Salmonella enterica subsp. diarizonae isolated from stool of a patient with bacterial enteropathy.</title>
        <authorList>
            <person name="Zhou J."/>
            <person name="Chen Q."/>
            <person name="Guo L."/>
            <person name="Fan J."/>
        </authorList>
    </citation>
    <scope>NUCLEOTIDE SEQUENCE [LARGE SCALE GENOMIC DNA]</scope>
    <source>
        <strain evidence="2 14">HZS154</strain>
    </source>
</reference>
<dbReference type="RefSeq" id="WP_063390345.1">
    <property type="nucleotide sequence ID" value="NZ_CP011288.1"/>
</dbReference>
<evidence type="ECO:0000313" key="8">
    <source>
        <dbReference type="EMBL" id="HAC6767472.1"/>
    </source>
</evidence>
<evidence type="ECO:0000313" key="11">
    <source>
        <dbReference type="EMBL" id="QWJ67938.1"/>
    </source>
</evidence>
<evidence type="ECO:0000313" key="5">
    <source>
        <dbReference type="EMBL" id="HAB3964459.1"/>
    </source>
</evidence>
<dbReference type="EMBL" id="UGXH01000003">
    <property type="protein sequence ID" value="SUG55140.1"/>
    <property type="molecule type" value="Genomic_DNA"/>
</dbReference>
<reference evidence="3" key="5">
    <citation type="submission" date="2018-08" db="EMBL/GenBank/DDBJ databases">
        <authorList>
            <person name="Ashton P.M."/>
            <person name="Dallman T."/>
            <person name="Nair S."/>
            <person name="De Pinna E."/>
            <person name="Peters T."/>
            <person name="Grant K."/>
        </authorList>
    </citation>
    <scope>NUCLEOTIDE SEQUENCE [LARGE SCALE GENOMIC DNA]</scope>
    <source>
        <strain evidence="3">294779</strain>
    </source>
</reference>
<keyword evidence="1" id="KW-0175">Coiled coil</keyword>
<sequence length="335" mass="37863">MGWKGTIRSLQATSRRIERDAEKRRRELQKQQKAYARMAELEQAEYEVDVWNNYIDVLQSVHKGCGDPVDWLSIARADAPVQPVFFGSKEAQARQAVQNYRPGFLSRLLKIDRKKKQKLNEAVDVAKKDDQDNFDSLYQQWQQDSADHEQQTGIATGILDGEPRARINAIEFFAPFDELSELGSSIHFCIDEISGVLLVTLHVHGGHVIPTEIKSLLKSGKLSVKKMPVGKRNELLQDYICSCVLRVARELLNLLPDDMVIVTAVDELLNTATGYPEELPILSVAVTRQVLDRLNMDAIDPSDSMNNFVHNMNFKKTTGFRAVPELNPGQFVSRS</sequence>
<name>A0A2I5HI23_SALDZ</name>
<reference evidence="10" key="4">
    <citation type="submission" date="2018-08" db="EMBL/GenBank/DDBJ databases">
        <authorList>
            <consortium name="GenomeTrakr network: Whole genome sequencing for foodborne pathogen traceback"/>
        </authorList>
    </citation>
    <scope>NUCLEOTIDE SEQUENCE [LARGE SCALE GENOMIC DNA]</scope>
    <source>
        <strain evidence="11">CFSAN030538</strain>
        <strain evidence="4">FDA00001986</strain>
        <strain evidence="10">FMA0132</strain>
    </source>
</reference>
<evidence type="ECO:0000313" key="3">
    <source>
        <dbReference type="EMBL" id="ECC3917257.1"/>
    </source>
</evidence>
<evidence type="ECO:0000313" key="14">
    <source>
        <dbReference type="Proteomes" id="UP000230639"/>
    </source>
</evidence>
<reference evidence="13 15" key="3">
    <citation type="submission" date="2018-06" db="EMBL/GenBank/DDBJ databases">
        <authorList>
            <consortium name="Pathogen Informatics"/>
            <person name="Doyle S."/>
        </authorList>
    </citation>
    <scope>NUCLEOTIDE SEQUENCE [LARGE SCALE GENOMIC DNA]</scope>
    <source>
        <strain evidence="13 15">NCTC10060</strain>
    </source>
</reference>
<dbReference type="Proteomes" id="UP000885362">
    <property type="component" value="Unassembled WGS sequence"/>
</dbReference>
<dbReference type="Proteomes" id="UP000230639">
    <property type="component" value="Chromosome"/>
</dbReference>
<reference evidence="5" key="2">
    <citation type="journal article" date="2018" name="Genome Biol.">
        <title>SKESA: strategic k-mer extension for scrupulous assemblies.</title>
        <authorList>
            <person name="Souvorov A."/>
            <person name="Agarwala R."/>
            <person name="Lipman D.J."/>
        </authorList>
    </citation>
    <scope>NUCLEOTIDE SEQUENCE</scope>
    <source>
        <strain evidence="8">11-1391</strain>
        <strain evidence="5">Salmonella enterica</strain>
    </source>
</reference>
<dbReference type="EMBL" id="AAIBIC010000053">
    <property type="protein sequence ID" value="ECC3917257.1"/>
    <property type="molecule type" value="Genomic_DNA"/>
</dbReference>
<evidence type="ECO:0000313" key="4">
    <source>
        <dbReference type="EMBL" id="EDD0503945.1"/>
    </source>
</evidence>